<accession>A0A378PSL2</accession>
<dbReference type="PROSITE" id="PS51123">
    <property type="entry name" value="OMPA_2"/>
    <property type="match status" value="1"/>
</dbReference>
<evidence type="ECO:0000256" key="4">
    <source>
        <dbReference type="PROSITE-ProRule" id="PRU00473"/>
    </source>
</evidence>
<keyword evidence="5" id="KW-0732">Signal</keyword>
<proteinExistence type="predicted"/>
<feature type="signal peptide" evidence="5">
    <location>
        <begin position="1"/>
        <end position="24"/>
    </location>
</feature>
<keyword evidence="3" id="KW-0998">Cell outer membrane</keyword>
<dbReference type="SUPFAM" id="SSF103088">
    <property type="entry name" value="OmpA-like"/>
    <property type="match status" value="1"/>
</dbReference>
<feature type="chain" id="PRO_5016854316" evidence="5">
    <location>
        <begin position="25"/>
        <end position="314"/>
    </location>
</feature>
<dbReference type="InterPro" id="IPR006665">
    <property type="entry name" value="OmpA-like"/>
</dbReference>
<dbReference type="PRINTS" id="PR01021">
    <property type="entry name" value="OMPADOMAIN"/>
</dbReference>
<dbReference type="InterPro" id="IPR050330">
    <property type="entry name" value="Bact_OuterMem_StrucFunc"/>
</dbReference>
<evidence type="ECO:0000256" key="1">
    <source>
        <dbReference type="ARBA" id="ARBA00004442"/>
    </source>
</evidence>
<dbReference type="RefSeq" id="WP_115369115.1">
    <property type="nucleotide sequence ID" value="NZ_CP087821.1"/>
</dbReference>
<evidence type="ECO:0000256" key="2">
    <source>
        <dbReference type="ARBA" id="ARBA00023136"/>
    </source>
</evidence>
<comment type="subcellular location">
    <subcellularLocation>
        <location evidence="1">Cell outer membrane</location>
    </subcellularLocation>
</comment>
<dbReference type="PANTHER" id="PTHR30329:SF21">
    <property type="entry name" value="LIPOPROTEIN YIAD-RELATED"/>
    <property type="match status" value="1"/>
</dbReference>
<name>A0A378PSL2_MORBO</name>
<dbReference type="InterPro" id="IPR006664">
    <property type="entry name" value="OMP_bac"/>
</dbReference>
<evidence type="ECO:0000259" key="6">
    <source>
        <dbReference type="PROSITE" id="PS51123"/>
    </source>
</evidence>
<gene>
    <name evidence="7" type="primary">oprF_1</name>
    <name evidence="7" type="ORF">NCTC9426_01175</name>
</gene>
<evidence type="ECO:0000256" key="5">
    <source>
        <dbReference type="SAM" id="SignalP"/>
    </source>
</evidence>
<evidence type="ECO:0000256" key="3">
    <source>
        <dbReference type="ARBA" id="ARBA00023237"/>
    </source>
</evidence>
<keyword evidence="2 4" id="KW-0472">Membrane</keyword>
<dbReference type="EMBL" id="UGPZ01000002">
    <property type="protein sequence ID" value="STY91139.1"/>
    <property type="molecule type" value="Genomic_DNA"/>
</dbReference>
<reference evidence="7 8" key="1">
    <citation type="submission" date="2018-06" db="EMBL/GenBank/DDBJ databases">
        <authorList>
            <consortium name="Pathogen Informatics"/>
            <person name="Doyle S."/>
        </authorList>
    </citation>
    <scope>NUCLEOTIDE SEQUENCE [LARGE SCALE GENOMIC DNA]</scope>
    <source>
        <strain evidence="7 8">NCTC9426</strain>
    </source>
</reference>
<dbReference type="CDD" id="cd07185">
    <property type="entry name" value="OmpA_C-like"/>
    <property type="match status" value="1"/>
</dbReference>
<sequence>MKFTKITLCLAMLGAMCGTTTAHAVRIIDKENTKAVGHVKWHKEASVDADSVINANVPDNATNLVFIRQADLDPLQTSTNIAVNDRFQVSLQPGNHSQVYSCAGINVLSSDITGVKHNDLYINNQTHNLAGGATYYFYLEVDEQGKSTIKQIDNDSAKALLENTNRQAHQISRVVPNCPAPATPPPPKPVPAPIVEAPAKRTLAIELEVLFDTDKHFVKSKYHEEIKRVSDFMQQHPHATVVIEGHTDSRASEAYNQALSERRAKAVKDVLVKTYGVDESVVTTEGHGELRPRATNDTAEGRQLNRRVMAVFTY</sequence>
<dbReference type="Pfam" id="PF00691">
    <property type="entry name" value="OmpA"/>
    <property type="match status" value="1"/>
</dbReference>
<dbReference type="Proteomes" id="UP000254133">
    <property type="component" value="Unassembled WGS sequence"/>
</dbReference>
<dbReference type="InterPro" id="IPR036737">
    <property type="entry name" value="OmpA-like_sf"/>
</dbReference>
<evidence type="ECO:0000313" key="7">
    <source>
        <dbReference type="EMBL" id="STY91139.1"/>
    </source>
</evidence>
<organism evidence="7 8">
    <name type="scientific">Moraxella bovis</name>
    <dbReference type="NCBI Taxonomy" id="476"/>
    <lineage>
        <taxon>Bacteria</taxon>
        <taxon>Pseudomonadati</taxon>
        <taxon>Pseudomonadota</taxon>
        <taxon>Gammaproteobacteria</taxon>
        <taxon>Moraxellales</taxon>
        <taxon>Moraxellaceae</taxon>
        <taxon>Moraxella</taxon>
    </lineage>
</organism>
<dbReference type="GO" id="GO:0009279">
    <property type="term" value="C:cell outer membrane"/>
    <property type="evidence" value="ECO:0007669"/>
    <property type="project" value="UniProtKB-SubCell"/>
</dbReference>
<protein>
    <submittedName>
        <fullName evidence="7">Outer membrane porin F</fullName>
    </submittedName>
</protein>
<dbReference type="PANTHER" id="PTHR30329">
    <property type="entry name" value="STATOR ELEMENT OF FLAGELLAR MOTOR COMPLEX"/>
    <property type="match status" value="1"/>
</dbReference>
<dbReference type="Gene3D" id="3.30.1330.60">
    <property type="entry name" value="OmpA-like domain"/>
    <property type="match status" value="1"/>
</dbReference>
<dbReference type="AlphaFoldDB" id="A0A378PSL2"/>
<feature type="domain" description="OmpA-like" evidence="6">
    <location>
        <begin position="198"/>
        <end position="314"/>
    </location>
</feature>
<evidence type="ECO:0000313" key="8">
    <source>
        <dbReference type="Proteomes" id="UP000254133"/>
    </source>
</evidence>